<dbReference type="InterPro" id="IPR036610">
    <property type="entry name" value="PEBP-like_sf"/>
</dbReference>
<proteinExistence type="inferred from homology"/>
<dbReference type="InterPro" id="IPR008914">
    <property type="entry name" value="PEBP"/>
</dbReference>
<keyword evidence="3" id="KW-1185">Reference proteome</keyword>
<comment type="similarity">
    <text evidence="1">Belongs to the phosphatidylethanolamine-binding protein family.</text>
</comment>
<dbReference type="Proteomes" id="UP001176940">
    <property type="component" value="Unassembled WGS sequence"/>
</dbReference>
<dbReference type="PROSITE" id="PS01220">
    <property type="entry name" value="PBP"/>
    <property type="match status" value="1"/>
</dbReference>
<comment type="caution">
    <text evidence="2">The sequence shown here is derived from an EMBL/GenBank/DDBJ whole genome shotgun (WGS) entry which is preliminary data.</text>
</comment>
<gene>
    <name evidence="2" type="ORF">RIMI_LOCUS5233399</name>
</gene>
<dbReference type="Pfam" id="PF01161">
    <property type="entry name" value="PBP"/>
    <property type="match status" value="1"/>
</dbReference>
<evidence type="ECO:0008006" key="4">
    <source>
        <dbReference type="Google" id="ProtNLM"/>
    </source>
</evidence>
<organism evidence="2 3">
    <name type="scientific">Ranitomeya imitator</name>
    <name type="common">mimic poison frog</name>
    <dbReference type="NCBI Taxonomy" id="111125"/>
    <lineage>
        <taxon>Eukaryota</taxon>
        <taxon>Metazoa</taxon>
        <taxon>Chordata</taxon>
        <taxon>Craniata</taxon>
        <taxon>Vertebrata</taxon>
        <taxon>Euteleostomi</taxon>
        <taxon>Amphibia</taxon>
        <taxon>Batrachia</taxon>
        <taxon>Anura</taxon>
        <taxon>Neobatrachia</taxon>
        <taxon>Hyloidea</taxon>
        <taxon>Dendrobatidae</taxon>
        <taxon>Dendrobatinae</taxon>
        <taxon>Ranitomeya</taxon>
    </lineage>
</organism>
<dbReference type="EMBL" id="CAUEEQ010008850">
    <property type="protein sequence ID" value="CAJ0932709.1"/>
    <property type="molecule type" value="Genomic_DNA"/>
</dbReference>
<dbReference type="Gene3D" id="3.90.280.10">
    <property type="entry name" value="PEBP-like"/>
    <property type="match status" value="1"/>
</dbReference>
<evidence type="ECO:0000313" key="3">
    <source>
        <dbReference type="Proteomes" id="UP001176940"/>
    </source>
</evidence>
<dbReference type="PANTHER" id="PTHR11362">
    <property type="entry name" value="PHOSPHATIDYLETHANOLAMINE-BINDING PROTEIN"/>
    <property type="match status" value="1"/>
</dbReference>
<protein>
    <recommendedName>
        <fullName evidence="4">Phosphatidylethanolamine-binding protein</fullName>
    </recommendedName>
</protein>
<dbReference type="PANTHER" id="PTHR11362:SF8">
    <property type="entry name" value="PHOSPHATIDYLETHANOLAMINE-BINDING PROTEIN 2"/>
    <property type="match status" value="1"/>
</dbReference>
<dbReference type="CDD" id="cd00866">
    <property type="entry name" value="PEBP_euk"/>
    <property type="match status" value="1"/>
</dbReference>
<evidence type="ECO:0000256" key="1">
    <source>
        <dbReference type="ARBA" id="ARBA00007091"/>
    </source>
</evidence>
<dbReference type="InterPro" id="IPR001858">
    <property type="entry name" value="Phosphatidylethanolamine-bd_CS"/>
</dbReference>
<accession>A0ABN9L4A8</accession>
<sequence>MVFDVSEWDGPLKLSDVDERPKFPLTVTHECVCIDTLGKVVTPCQIKDKPTIEWEGKNDKKLYTVILTDPDVPSKSDRSMAQWHHFLVVNVKGNDLNSGTTLTEYVGSGAGKDTGLHRYTWLVYEQSAPLKCDELHVSDKTAERREKFNAAAFRKKYGLGPPVAAICFLAEWDESVPELYKQLGVA</sequence>
<reference evidence="2" key="1">
    <citation type="submission" date="2023-07" db="EMBL/GenBank/DDBJ databases">
        <authorList>
            <person name="Stuckert A."/>
        </authorList>
    </citation>
    <scope>NUCLEOTIDE SEQUENCE</scope>
</reference>
<name>A0ABN9L4A8_9NEOB</name>
<evidence type="ECO:0000313" key="2">
    <source>
        <dbReference type="EMBL" id="CAJ0932709.1"/>
    </source>
</evidence>
<dbReference type="SUPFAM" id="SSF49777">
    <property type="entry name" value="PEBP-like"/>
    <property type="match status" value="1"/>
</dbReference>
<dbReference type="InterPro" id="IPR035810">
    <property type="entry name" value="PEBP_euk"/>
</dbReference>